<proteinExistence type="inferred from homology"/>
<keyword evidence="10" id="KW-1185">Reference proteome</keyword>
<keyword evidence="3" id="KW-1003">Cell membrane</keyword>
<gene>
    <name evidence="9" type="ORF">J8TS2_03810</name>
</gene>
<comment type="caution">
    <text evidence="9">The sequence shown here is derived from an EMBL/GenBank/DDBJ whole genome shotgun (WGS) entry which is preliminary data.</text>
</comment>
<dbReference type="InterPro" id="IPR035906">
    <property type="entry name" value="MetI-like_sf"/>
</dbReference>
<feature type="transmembrane region" description="Helical" evidence="7">
    <location>
        <begin position="110"/>
        <end position="129"/>
    </location>
</feature>
<dbReference type="PROSITE" id="PS50928">
    <property type="entry name" value="ABC_TM1"/>
    <property type="match status" value="1"/>
</dbReference>
<keyword evidence="4 7" id="KW-0812">Transmembrane</keyword>
<accession>A0ABQ4KDU6</accession>
<dbReference type="EMBL" id="BORB01000002">
    <property type="protein sequence ID" value="GIN56062.1"/>
    <property type="molecule type" value="Genomic_DNA"/>
</dbReference>
<evidence type="ECO:0000313" key="10">
    <source>
        <dbReference type="Proteomes" id="UP000679950"/>
    </source>
</evidence>
<protein>
    <submittedName>
        <fullName evidence="9">ABC transporter permease</fullName>
    </submittedName>
</protein>
<dbReference type="Proteomes" id="UP000679950">
    <property type="component" value="Unassembled WGS sequence"/>
</dbReference>
<keyword evidence="5 7" id="KW-1133">Transmembrane helix</keyword>
<feature type="transmembrane region" description="Helical" evidence="7">
    <location>
        <begin position="174"/>
        <end position="200"/>
    </location>
</feature>
<dbReference type="SUPFAM" id="SSF161098">
    <property type="entry name" value="MetI-like"/>
    <property type="match status" value="1"/>
</dbReference>
<evidence type="ECO:0000256" key="3">
    <source>
        <dbReference type="ARBA" id="ARBA00022475"/>
    </source>
</evidence>
<organism evidence="9 10">
    <name type="scientific">Lederbergia ruris</name>
    <dbReference type="NCBI Taxonomy" id="217495"/>
    <lineage>
        <taxon>Bacteria</taxon>
        <taxon>Bacillati</taxon>
        <taxon>Bacillota</taxon>
        <taxon>Bacilli</taxon>
        <taxon>Bacillales</taxon>
        <taxon>Bacillaceae</taxon>
        <taxon>Lederbergia</taxon>
    </lineage>
</organism>
<comment type="similarity">
    <text evidence="7">Belongs to the binding-protein-dependent transport system permease family.</text>
</comment>
<evidence type="ECO:0000256" key="1">
    <source>
        <dbReference type="ARBA" id="ARBA00004651"/>
    </source>
</evidence>
<feature type="transmembrane region" description="Helical" evidence="7">
    <location>
        <begin position="45"/>
        <end position="67"/>
    </location>
</feature>
<evidence type="ECO:0000256" key="7">
    <source>
        <dbReference type="RuleBase" id="RU363032"/>
    </source>
</evidence>
<evidence type="ECO:0000313" key="9">
    <source>
        <dbReference type="EMBL" id="GIN56062.1"/>
    </source>
</evidence>
<evidence type="ECO:0000256" key="6">
    <source>
        <dbReference type="ARBA" id="ARBA00023136"/>
    </source>
</evidence>
<dbReference type="Pfam" id="PF00528">
    <property type="entry name" value="BPD_transp_1"/>
    <property type="match status" value="1"/>
</dbReference>
<dbReference type="RefSeq" id="WP_212965182.1">
    <property type="nucleotide sequence ID" value="NZ_BORB01000002.1"/>
</dbReference>
<keyword evidence="2 7" id="KW-0813">Transport</keyword>
<feature type="transmembrane region" description="Helical" evidence="7">
    <location>
        <begin position="295"/>
        <end position="314"/>
    </location>
</feature>
<dbReference type="PANTHER" id="PTHR43744:SF8">
    <property type="entry name" value="SN-GLYCEROL-3-PHOSPHATE TRANSPORT SYSTEM PERMEASE PROTEIN UGPE"/>
    <property type="match status" value="1"/>
</dbReference>
<sequence>MEAQKITSAPRDQSVSPQEKWRRIKVKLARFLFGFNDRKGFLLKLVIYTLLVSIGFVYLYPMLHMFITSMKSLTDLLDQSVKWIPSSLYTENYKQAYSVMNLKASFKGSLLLSLLPTICQVVVASLVGYGFARYKFPLKNLLFALMIFSFIIPPQILMMPTYRLFNSLGLTGSISAFIVPAILGQGLNSSIFILIFYQFFKQTPTALYEAAEVDGASQLTSFFRIAIPMAVPAFIVSFLFSFVWYWNETYLTTLYLTSKDNSLTTILLQLQQFEQNYEAMYPVTENSPNKINEGIKMAGTMLSVLPLLIVYFFLQRYFVESVDRTGITGE</sequence>
<dbReference type="PANTHER" id="PTHR43744">
    <property type="entry name" value="ABC TRANSPORTER PERMEASE PROTEIN MG189-RELATED-RELATED"/>
    <property type="match status" value="1"/>
</dbReference>
<evidence type="ECO:0000256" key="5">
    <source>
        <dbReference type="ARBA" id="ARBA00022989"/>
    </source>
</evidence>
<comment type="subcellular location">
    <subcellularLocation>
        <location evidence="1 7">Cell membrane</location>
        <topology evidence="1 7">Multi-pass membrane protein</topology>
    </subcellularLocation>
</comment>
<evidence type="ECO:0000256" key="2">
    <source>
        <dbReference type="ARBA" id="ARBA00022448"/>
    </source>
</evidence>
<name>A0ABQ4KDU6_9BACI</name>
<feature type="transmembrane region" description="Helical" evidence="7">
    <location>
        <begin position="141"/>
        <end position="162"/>
    </location>
</feature>
<evidence type="ECO:0000256" key="4">
    <source>
        <dbReference type="ARBA" id="ARBA00022692"/>
    </source>
</evidence>
<dbReference type="InterPro" id="IPR000515">
    <property type="entry name" value="MetI-like"/>
</dbReference>
<feature type="domain" description="ABC transmembrane type-1" evidence="8">
    <location>
        <begin position="106"/>
        <end position="314"/>
    </location>
</feature>
<feature type="transmembrane region" description="Helical" evidence="7">
    <location>
        <begin position="221"/>
        <end position="246"/>
    </location>
</feature>
<reference evidence="9 10" key="1">
    <citation type="submission" date="2021-03" db="EMBL/GenBank/DDBJ databases">
        <title>Antimicrobial resistance genes in bacteria isolated from Japanese honey, and their potential for conferring macrolide and lincosamide resistance in the American foulbrood pathogen Paenibacillus larvae.</title>
        <authorList>
            <person name="Okamoto M."/>
            <person name="Kumagai M."/>
            <person name="Kanamori H."/>
            <person name="Takamatsu D."/>
        </authorList>
    </citation>
    <scope>NUCLEOTIDE SEQUENCE [LARGE SCALE GENOMIC DNA]</scope>
    <source>
        <strain evidence="9 10">J8TS2</strain>
    </source>
</reference>
<dbReference type="Gene3D" id="1.10.3720.10">
    <property type="entry name" value="MetI-like"/>
    <property type="match status" value="1"/>
</dbReference>
<evidence type="ECO:0000259" key="8">
    <source>
        <dbReference type="PROSITE" id="PS50928"/>
    </source>
</evidence>
<keyword evidence="6 7" id="KW-0472">Membrane</keyword>
<dbReference type="CDD" id="cd06261">
    <property type="entry name" value="TM_PBP2"/>
    <property type="match status" value="1"/>
</dbReference>